<reference evidence="2 3" key="2">
    <citation type="journal article" date="2017" name="Sci. Rep.">
        <title>Ant-infecting Ophiocordyceps genomes reveal a high diversity of potential behavioral manipulation genes and a possible major role for enterotoxins.</title>
        <authorList>
            <person name="de Bekker C."/>
            <person name="Ohm R.A."/>
            <person name="Evans H.C."/>
            <person name="Brachmann A."/>
            <person name="Hughes D.P."/>
        </authorList>
    </citation>
    <scope>NUCLEOTIDE SEQUENCE [LARGE SCALE GENOMIC DNA]</scope>
    <source>
        <strain evidence="2 3">SC16a</strain>
    </source>
</reference>
<evidence type="ECO:0000256" key="1">
    <source>
        <dbReference type="SAM" id="MobiDB-lite"/>
    </source>
</evidence>
<accession>A0A2A9P7H2</accession>
<organism evidence="2 3">
    <name type="scientific">Ophiocordyceps unilateralis</name>
    <name type="common">Zombie-ant fungus</name>
    <name type="synonym">Torrubia unilateralis</name>
    <dbReference type="NCBI Taxonomy" id="268505"/>
    <lineage>
        <taxon>Eukaryota</taxon>
        <taxon>Fungi</taxon>
        <taxon>Dikarya</taxon>
        <taxon>Ascomycota</taxon>
        <taxon>Pezizomycotina</taxon>
        <taxon>Sordariomycetes</taxon>
        <taxon>Hypocreomycetidae</taxon>
        <taxon>Hypocreales</taxon>
        <taxon>Ophiocordycipitaceae</taxon>
        <taxon>Ophiocordyceps</taxon>
    </lineage>
</organism>
<evidence type="ECO:0000313" key="2">
    <source>
        <dbReference type="EMBL" id="PFH57268.1"/>
    </source>
</evidence>
<dbReference type="Proteomes" id="UP000037136">
    <property type="component" value="Unassembled WGS sequence"/>
</dbReference>
<reference evidence="2 3" key="1">
    <citation type="journal article" date="2015" name="BMC Genomics">
        <title>Gene expression during zombie ant biting behavior reflects the complexity underlying fungal parasitic behavioral manipulation.</title>
        <authorList>
            <person name="de Bekker C."/>
            <person name="Ohm R.A."/>
            <person name="Loreto R.G."/>
            <person name="Sebastian A."/>
            <person name="Albert I."/>
            <person name="Merrow M."/>
            <person name="Brachmann A."/>
            <person name="Hughes D.P."/>
        </authorList>
    </citation>
    <scope>NUCLEOTIDE SEQUENCE [LARGE SCALE GENOMIC DNA]</scope>
    <source>
        <strain evidence="2 3">SC16a</strain>
    </source>
</reference>
<dbReference type="AlphaFoldDB" id="A0A2A9P7H2"/>
<evidence type="ECO:0000313" key="3">
    <source>
        <dbReference type="Proteomes" id="UP000037136"/>
    </source>
</evidence>
<protein>
    <submittedName>
        <fullName evidence="2">Uncharacterized protein</fullName>
    </submittedName>
</protein>
<sequence>MPEAPSQSVDATVGRRTDDVIAACMTANSYPEPCREDPGQDLDVRLMHTSKRLGARGGEDADDGTGVADGSCQRD</sequence>
<gene>
    <name evidence="2" type="ORF">XA68_15299</name>
</gene>
<feature type="region of interest" description="Disordered" evidence="1">
    <location>
        <begin position="50"/>
        <end position="75"/>
    </location>
</feature>
<keyword evidence="3" id="KW-1185">Reference proteome</keyword>
<name>A0A2A9P7H2_OPHUN</name>
<comment type="caution">
    <text evidence="2">The sequence shown here is derived from an EMBL/GenBank/DDBJ whole genome shotgun (WGS) entry which is preliminary data.</text>
</comment>
<proteinExistence type="predicted"/>
<dbReference type="EMBL" id="LAZP02000432">
    <property type="protein sequence ID" value="PFH57268.1"/>
    <property type="molecule type" value="Genomic_DNA"/>
</dbReference>